<evidence type="ECO:0000313" key="12">
    <source>
        <dbReference type="Proteomes" id="UP000831947"/>
    </source>
</evidence>
<evidence type="ECO:0000256" key="10">
    <source>
        <dbReference type="ARBA" id="ARBA00032441"/>
    </source>
</evidence>
<comment type="similarity">
    <text evidence="2">Belongs to the TsaE family.</text>
</comment>
<evidence type="ECO:0000256" key="3">
    <source>
        <dbReference type="ARBA" id="ARBA00019010"/>
    </source>
</evidence>
<keyword evidence="9" id="KW-0460">Magnesium</keyword>
<proteinExistence type="inferred from homology"/>
<dbReference type="Gene3D" id="3.40.50.300">
    <property type="entry name" value="P-loop containing nucleotide triphosphate hydrolases"/>
    <property type="match status" value="1"/>
</dbReference>
<evidence type="ECO:0000256" key="9">
    <source>
        <dbReference type="ARBA" id="ARBA00022842"/>
    </source>
</evidence>
<evidence type="ECO:0000256" key="6">
    <source>
        <dbReference type="ARBA" id="ARBA00022723"/>
    </source>
</evidence>
<evidence type="ECO:0000313" key="11">
    <source>
        <dbReference type="EMBL" id="UQS83815.1"/>
    </source>
</evidence>
<dbReference type="InterPro" id="IPR003442">
    <property type="entry name" value="T6A_TsaE"/>
</dbReference>
<name>A0ABY4PDW4_9LACO</name>
<keyword evidence="8" id="KW-0067">ATP-binding</keyword>
<sequence>MIIRTCSYQETVALGQYLGTLLQAGDVLLLDGDLGVGKTTLTRGIAQGLGINRSIKSPTFTLIREYQNGRVPLYHMDMYRLENAADSALGLEEYLGSDGVTVMEWAQFVADQLPEEYLLVQIARDNDQDEERFITFKPRGEHYQSLLNNFIAMYQKHSR</sequence>
<evidence type="ECO:0000256" key="7">
    <source>
        <dbReference type="ARBA" id="ARBA00022741"/>
    </source>
</evidence>
<reference evidence="11 12" key="1">
    <citation type="journal article" date="2022" name="Int. J. Syst. Evol. Microbiol.">
        <title>Apilactobacillus apisilvae sp. nov., Nicolia spurrieriana gen. nov. sp. nov., Bombilactobacillus folatiphilus sp. nov. and Bombilactobacillus thymidiniphilus sp. nov., four new lactic acid bacterial isolates from stingless bees Tetragonula carbonaria and Austroplebeia australis.</title>
        <authorList>
            <person name="Oliphant S.A."/>
            <person name="Watson-Haigh N.S."/>
            <person name="Sumby K.M."/>
            <person name="Gardner J."/>
            <person name="Groom S."/>
            <person name="Jiranek V."/>
        </authorList>
    </citation>
    <scope>NUCLEOTIDE SEQUENCE [LARGE SCALE GENOMIC DNA]</scope>
    <source>
        <strain evidence="11 12">SG4_A1</strain>
    </source>
</reference>
<dbReference type="EMBL" id="CP093365">
    <property type="protein sequence ID" value="UQS83815.1"/>
    <property type="molecule type" value="Genomic_DNA"/>
</dbReference>
<dbReference type="NCBIfam" id="TIGR00150">
    <property type="entry name" value="T6A_YjeE"/>
    <property type="match status" value="1"/>
</dbReference>
<dbReference type="InterPro" id="IPR027417">
    <property type="entry name" value="P-loop_NTPase"/>
</dbReference>
<dbReference type="RefSeq" id="WP_249513000.1">
    <property type="nucleotide sequence ID" value="NZ_CP093365.1"/>
</dbReference>
<keyword evidence="5" id="KW-0819">tRNA processing</keyword>
<comment type="subcellular location">
    <subcellularLocation>
        <location evidence="1">Cytoplasm</location>
    </subcellularLocation>
</comment>
<dbReference type="PANTHER" id="PTHR33540">
    <property type="entry name" value="TRNA THREONYLCARBAMOYLADENOSINE BIOSYNTHESIS PROTEIN TSAE"/>
    <property type="match status" value="1"/>
</dbReference>
<dbReference type="SUPFAM" id="SSF52540">
    <property type="entry name" value="P-loop containing nucleoside triphosphate hydrolases"/>
    <property type="match status" value="1"/>
</dbReference>
<keyword evidence="12" id="KW-1185">Reference proteome</keyword>
<gene>
    <name evidence="11" type="primary">tsaE</name>
    <name evidence="11" type="ORF">MOO47_01015</name>
</gene>
<evidence type="ECO:0000256" key="4">
    <source>
        <dbReference type="ARBA" id="ARBA00022490"/>
    </source>
</evidence>
<protein>
    <recommendedName>
        <fullName evidence="3">tRNA threonylcarbamoyladenosine biosynthesis protein TsaE</fullName>
    </recommendedName>
    <alternativeName>
        <fullName evidence="10">t(6)A37 threonylcarbamoyladenosine biosynthesis protein TsaE</fullName>
    </alternativeName>
</protein>
<evidence type="ECO:0000256" key="1">
    <source>
        <dbReference type="ARBA" id="ARBA00004496"/>
    </source>
</evidence>
<dbReference type="PANTHER" id="PTHR33540:SF2">
    <property type="entry name" value="TRNA THREONYLCARBAMOYLADENOSINE BIOSYNTHESIS PROTEIN TSAE"/>
    <property type="match status" value="1"/>
</dbReference>
<accession>A0ABY4PDW4</accession>
<keyword evidence="4" id="KW-0963">Cytoplasm</keyword>
<evidence type="ECO:0000256" key="5">
    <source>
        <dbReference type="ARBA" id="ARBA00022694"/>
    </source>
</evidence>
<keyword evidence="7" id="KW-0547">Nucleotide-binding</keyword>
<evidence type="ECO:0000256" key="8">
    <source>
        <dbReference type="ARBA" id="ARBA00022840"/>
    </source>
</evidence>
<organism evidence="11 12">
    <name type="scientific">Bombilactobacillus thymidiniphilus</name>
    <dbReference type="NCBI Taxonomy" id="2923363"/>
    <lineage>
        <taxon>Bacteria</taxon>
        <taxon>Bacillati</taxon>
        <taxon>Bacillota</taxon>
        <taxon>Bacilli</taxon>
        <taxon>Lactobacillales</taxon>
        <taxon>Lactobacillaceae</taxon>
        <taxon>Bombilactobacillus</taxon>
    </lineage>
</organism>
<evidence type="ECO:0000256" key="2">
    <source>
        <dbReference type="ARBA" id="ARBA00007599"/>
    </source>
</evidence>
<dbReference type="Proteomes" id="UP000831947">
    <property type="component" value="Chromosome"/>
</dbReference>
<keyword evidence="6" id="KW-0479">Metal-binding</keyword>
<dbReference type="Pfam" id="PF02367">
    <property type="entry name" value="TsaE"/>
    <property type="match status" value="1"/>
</dbReference>